<dbReference type="GO" id="GO:0016887">
    <property type="term" value="F:ATP hydrolysis activity"/>
    <property type="evidence" value="ECO:0007669"/>
    <property type="project" value="InterPro"/>
</dbReference>
<dbReference type="SUPFAM" id="SSF52540">
    <property type="entry name" value="P-loop containing nucleoside triphosphate hydrolases"/>
    <property type="match status" value="1"/>
</dbReference>
<evidence type="ECO:0000256" key="3">
    <source>
        <dbReference type="ARBA" id="ARBA00022840"/>
    </source>
</evidence>
<dbReference type="GO" id="GO:0015697">
    <property type="term" value="P:quaternary ammonium group transport"/>
    <property type="evidence" value="ECO:0007669"/>
    <property type="project" value="UniProtKB-ARBA"/>
</dbReference>
<dbReference type="KEGG" id="fer:FNB15_03345"/>
<dbReference type="SMART" id="SM00382">
    <property type="entry name" value="AAA"/>
    <property type="match status" value="1"/>
</dbReference>
<name>A0A516GXZ9_9PROT</name>
<dbReference type="InterPro" id="IPR017871">
    <property type="entry name" value="ABC_transporter-like_CS"/>
</dbReference>
<evidence type="ECO:0000256" key="1">
    <source>
        <dbReference type="ARBA" id="ARBA00022448"/>
    </source>
</evidence>
<dbReference type="Pfam" id="PF08402">
    <property type="entry name" value="TOBE_2"/>
    <property type="match status" value="1"/>
</dbReference>
<dbReference type="PROSITE" id="PS50893">
    <property type="entry name" value="ABC_TRANSPORTER_2"/>
    <property type="match status" value="1"/>
</dbReference>
<protein>
    <submittedName>
        <fullName evidence="5">ATP-binding cassette domain-containing protein</fullName>
    </submittedName>
</protein>
<dbReference type="PROSITE" id="PS00211">
    <property type="entry name" value="ABC_TRANSPORTER_1"/>
    <property type="match status" value="1"/>
</dbReference>
<dbReference type="GO" id="GO:0022857">
    <property type="term" value="F:transmembrane transporter activity"/>
    <property type="evidence" value="ECO:0007669"/>
    <property type="project" value="InterPro"/>
</dbReference>
<dbReference type="FunFam" id="3.40.50.300:FF:000425">
    <property type="entry name" value="Probable ABC transporter, ATP-binding subunit"/>
    <property type="match status" value="1"/>
</dbReference>
<dbReference type="OrthoDB" id="9802264at2"/>
<dbReference type="Pfam" id="PF00005">
    <property type="entry name" value="ABC_tran"/>
    <property type="match status" value="1"/>
</dbReference>
<gene>
    <name evidence="5" type="ORF">FNB15_03345</name>
</gene>
<dbReference type="GO" id="GO:0005524">
    <property type="term" value="F:ATP binding"/>
    <property type="evidence" value="ECO:0007669"/>
    <property type="project" value="UniProtKB-KW"/>
</dbReference>
<dbReference type="InterPro" id="IPR027417">
    <property type="entry name" value="P-loop_NTPase"/>
</dbReference>
<reference evidence="5 6" key="1">
    <citation type="submission" date="2019-07" db="EMBL/GenBank/DDBJ databases">
        <title>Genome sequencing for Ferrovibrio sp. K5.</title>
        <authorList>
            <person name="Park S.-J."/>
        </authorList>
    </citation>
    <scope>NUCLEOTIDE SEQUENCE [LARGE SCALE GENOMIC DNA]</scope>
    <source>
        <strain evidence="5 6">K5</strain>
    </source>
</reference>
<evidence type="ECO:0000259" key="4">
    <source>
        <dbReference type="PROSITE" id="PS50893"/>
    </source>
</evidence>
<dbReference type="RefSeq" id="WP_144067353.1">
    <property type="nucleotide sequence ID" value="NZ_CP041636.1"/>
</dbReference>
<dbReference type="InterPro" id="IPR003439">
    <property type="entry name" value="ABC_transporter-like_ATP-bd"/>
</dbReference>
<sequence>MHLAIEQVAKSFGPVVALDNVSLGVGAGEFVCLLGPSGCGKTTLLRIIAGLLTMDSGRLILAGRDLTQVPARLRGFGIVFQSYSLFPNMSVAANIGYGLKLRGTPAADIAKRVNDLLALIKLPQIADRYPWELSGGQQQRVALARAIAADPALLLLDEPLSALDAKVRAELREEIRDLQRRLGIPTVMVTHDQEEALTLADRIVCMSKGRIEQAGTPADLYARPTTRFVADFMGVSNLIQPSTLSALLPQMMQGYPGGDHLLCLRPEHLAVRPGTLGKVVSTTFLGNITRLKLDTPLGMLVAELPGQASFAPGDGIDIAPDPAHGAWVVA</sequence>
<dbReference type="GO" id="GO:0043190">
    <property type="term" value="C:ATP-binding cassette (ABC) transporter complex"/>
    <property type="evidence" value="ECO:0007669"/>
    <property type="project" value="InterPro"/>
</dbReference>
<keyword evidence="1" id="KW-0813">Transport</keyword>
<organism evidence="5 6">
    <name type="scientific">Ferrovibrio terrae</name>
    <dbReference type="NCBI Taxonomy" id="2594003"/>
    <lineage>
        <taxon>Bacteria</taxon>
        <taxon>Pseudomonadati</taxon>
        <taxon>Pseudomonadota</taxon>
        <taxon>Alphaproteobacteria</taxon>
        <taxon>Rhodospirillales</taxon>
        <taxon>Rhodospirillaceae</taxon>
        <taxon>Ferrovibrio</taxon>
    </lineage>
</organism>
<dbReference type="Gene3D" id="3.40.50.300">
    <property type="entry name" value="P-loop containing nucleotide triphosphate hydrolases"/>
    <property type="match status" value="1"/>
</dbReference>
<keyword evidence="6" id="KW-1185">Reference proteome</keyword>
<dbReference type="Proteomes" id="UP000317496">
    <property type="component" value="Chromosome"/>
</dbReference>
<dbReference type="EMBL" id="CP041636">
    <property type="protein sequence ID" value="QDO96372.1"/>
    <property type="molecule type" value="Genomic_DNA"/>
</dbReference>
<dbReference type="PANTHER" id="PTHR42781">
    <property type="entry name" value="SPERMIDINE/PUTRESCINE IMPORT ATP-BINDING PROTEIN POTA"/>
    <property type="match status" value="1"/>
</dbReference>
<feature type="domain" description="ABC transporter" evidence="4">
    <location>
        <begin position="3"/>
        <end position="233"/>
    </location>
</feature>
<keyword evidence="3 5" id="KW-0067">ATP-binding</keyword>
<dbReference type="SUPFAM" id="SSF50331">
    <property type="entry name" value="MOP-like"/>
    <property type="match status" value="1"/>
</dbReference>
<keyword evidence="2" id="KW-0547">Nucleotide-binding</keyword>
<dbReference type="InterPro" id="IPR013611">
    <property type="entry name" value="Transp-assoc_OB_typ2"/>
</dbReference>
<accession>A0A516GXZ9</accession>
<dbReference type="InterPro" id="IPR050093">
    <property type="entry name" value="ABC_SmlMolc_Importer"/>
</dbReference>
<dbReference type="AlphaFoldDB" id="A0A516GXZ9"/>
<evidence type="ECO:0000256" key="2">
    <source>
        <dbReference type="ARBA" id="ARBA00022741"/>
    </source>
</evidence>
<dbReference type="InterPro" id="IPR008995">
    <property type="entry name" value="Mo/tungstate-bd_C_term_dom"/>
</dbReference>
<dbReference type="InterPro" id="IPR003593">
    <property type="entry name" value="AAA+_ATPase"/>
</dbReference>
<evidence type="ECO:0000313" key="5">
    <source>
        <dbReference type="EMBL" id="QDO96372.1"/>
    </source>
</evidence>
<evidence type="ECO:0000313" key="6">
    <source>
        <dbReference type="Proteomes" id="UP000317496"/>
    </source>
</evidence>
<dbReference type="PANTHER" id="PTHR42781:SF4">
    <property type="entry name" value="SPERMIDINE_PUTRESCINE IMPORT ATP-BINDING PROTEIN POTA"/>
    <property type="match status" value="1"/>
</dbReference>
<proteinExistence type="predicted"/>